<proteinExistence type="predicted"/>
<accession>A0AAN7K4U5</accession>
<evidence type="ECO:0000313" key="3">
    <source>
        <dbReference type="Proteomes" id="UP001345219"/>
    </source>
</evidence>
<dbReference type="InterPro" id="IPR045286">
    <property type="entry name" value="FBS1-like"/>
</dbReference>
<gene>
    <name evidence="2" type="ORF">SAY87_022875</name>
</gene>
<dbReference type="AlphaFoldDB" id="A0AAN7K4U5"/>
<dbReference type="EMBL" id="JAXIOK010000011">
    <property type="protein sequence ID" value="KAK4759744.1"/>
    <property type="molecule type" value="Genomic_DNA"/>
</dbReference>
<dbReference type="PANTHER" id="PTHR34049">
    <property type="entry name" value="F-BOX PROTEIN SKIP27"/>
    <property type="match status" value="1"/>
</dbReference>
<sequence>MASIRRHLRVTSRRAHFSNPNREEQFPSLGTVDAELLLGSLYLSLRLTRPTHRHVYKSGPYWSPRPACNFGLAQQWLKNRADTYTSTKLQWEQPTWNKTVPGEIANHTTPGHHPAVSGYPMTVRGAGERETCSRRRRPTSADSDRPPALHVTHFALFATCPFTTASCYLTAKHGTQNRIGIPVENFKTEKVGIGESRLLELGGVRHFLERMSTATGVRYGSVDEREEEEELGFVSVNYTRGLGRKRIVISSDAAARAPLKRQCSGRVSVFAGSSALETLPQDILVRILCGVEHGDLKQLVGVSKSIKDAALIAKQLHFAYKTPTKTQAFRDPTDLRSPSDFDSIQTPEAPRRIFKPRLCRKRLIEISSVLFD</sequence>
<comment type="caution">
    <text evidence="2">The sequence shown here is derived from an EMBL/GenBank/DDBJ whole genome shotgun (WGS) entry which is preliminary data.</text>
</comment>
<dbReference type="PANTHER" id="PTHR34049:SF1">
    <property type="entry name" value="F-BOX PROTEIN SKIP27"/>
    <property type="match status" value="1"/>
</dbReference>
<name>A0AAN7K4U5_9MYRT</name>
<organism evidence="2 3">
    <name type="scientific">Trapa incisa</name>
    <dbReference type="NCBI Taxonomy" id="236973"/>
    <lineage>
        <taxon>Eukaryota</taxon>
        <taxon>Viridiplantae</taxon>
        <taxon>Streptophyta</taxon>
        <taxon>Embryophyta</taxon>
        <taxon>Tracheophyta</taxon>
        <taxon>Spermatophyta</taxon>
        <taxon>Magnoliopsida</taxon>
        <taxon>eudicotyledons</taxon>
        <taxon>Gunneridae</taxon>
        <taxon>Pentapetalae</taxon>
        <taxon>rosids</taxon>
        <taxon>malvids</taxon>
        <taxon>Myrtales</taxon>
        <taxon>Lythraceae</taxon>
        <taxon>Trapa</taxon>
    </lineage>
</organism>
<dbReference type="InterPro" id="IPR001810">
    <property type="entry name" value="F-box_dom"/>
</dbReference>
<dbReference type="Proteomes" id="UP001345219">
    <property type="component" value="Chromosome 17"/>
</dbReference>
<protein>
    <recommendedName>
        <fullName evidence="1">F-box domain-containing protein</fullName>
    </recommendedName>
</protein>
<keyword evidence="3" id="KW-1185">Reference proteome</keyword>
<evidence type="ECO:0000259" key="1">
    <source>
        <dbReference type="PROSITE" id="PS50181"/>
    </source>
</evidence>
<dbReference type="PROSITE" id="PS50181">
    <property type="entry name" value="FBOX"/>
    <property type="match status" value="1"/>
</dbReference>
<evidence type="ECO:0000313" key="2">
    <source>
        <dbReference type="EMBL" id="KAK4759744.1"/>
    </source>
</evidence>
<reference evidence="2 3" key="1">
    <citation type="journal article" date="2023" name="Hortic Res">
        <title>Pangenome of water caltrop reveals structural variations and asymmetric subgenome divergence after allopolyploidization.</title>
        <authorList>
            <person name="Zhang X."/>
            <person name="Chen Y."/>
            <person name="Wang L."/>
            <person name="Yuan Y."/>
            <person name="Fang M."/>
            <person name="Shi L."/>
            <person name="Lu R."/>
            <person name="Comes H.P."/>
            <person name="Ma Y."/>
            <person name="Chen Y."/>
            <person name="Huang G."/>
            <person name="Zhou Y."/>
            <person name="Zheng Z."/>
            <person name="Qiu Y."/>
        </authorList>
    </citation>
    <scope>NUCLEOTIDE SEQUENCE [LARGE SCALE GENOMIC DNA]</scope>
    <source>
        <tissue evidence="2">Roots</tissue>
    </source>
</reference>
<feature type="domain" description="F-box" evidence="1">
    <location>
        <begin position="273"/>
        <end position="323"/>
    </location>
</feature>